<dbReference type="Pfam" id="PF00476">
    <property type="entry name" value="DNA_pol_A"/>
    <property type="match status" value="1"/>
</dbReference>
<dbReference type="Proteomes" id="UP000005286">
    <property type="component" value="Unassembled WGS sequence"/>
</dbReference>
<dbReference type="FunFam" id="1.10.150.20:FF:000002">
    <property type="entry name" value="DNA polymerase I"/>
    <property type="match status" value="1"/>
</dbReference>
<dbReference type="PANTHER" id="PTHR10133:SF27">
    <property type="entry name" value="DNA POLYMERASE NU"/>
    <property type="match status" value="1"/>
</dbReference>
<evidence type="ECO:0000256" key="16">
    <source>
        <dbReference type="RuleBase" id="RU004460"/>
    </source>
</evidence>
<evidence type="ECO:0000256" key="5">
    <source>
        <dbReference type="ARBA" id="ARBA00022695"/>
    </source>
</evidence>
<dbReference type="GO" id="GO:0003677">
    <property type="term" value="F:DNA binding"/>
    <property type="evidence" value="ECO:0007669"/>
    <property type="project" value="UniProtKB-UniRule"/>
</dbReference>
<dbReference type="STRING" id="879305.HMPREF9290_1113"/>
<evidence type="ECO:0000313" key="19">
    <source>
        <dbReference type="EMBL" id="EGC82102.1"/>
    </source>
</evidence>
<dbReference type="Gene3D" id="3.40.50.1010">
    <property type="entry name" value="5'-nuclease"/>
    <property type="match status" value="1"/>
</dbReference>
<dbReference type="AlphaFoldDB" id="F0GVQ5"/>
<dbReference type="FunFam" id="1.20.1060.10:FF:000001">
    <property type="entry name" value="DNA polymerase I"/>
    <property type="match status" value="1"/>
</dbReference>
<evidence type="ECO:0000259" key="18">
    <source>
        <dbReference type="SMART" id="SM00482"/>
    </source>
</evidence>
<keyword evidence="20" id="KW-1185">Reference proteome</keyword>
<sequence length="878" mass="100524">MNKTVMLIDGSSLIFRAFFALPKLTNNDGVMTNGVYGFLTMYNNAVDRYKPDYILVAFDRASKTFRHKEFKDYKATRDKMPSELSYQFGILKDILDSMGVKYTDLDGFEADDIVGTYAKMAKEKGYNSVLITGDRDYLQLVDENIVVNLTKKGVSETKEYTVETIKEEFGLTPKQLIDVKGLEGDKSDNIPGVDGIGPKKAIGFIQKYGSIEGLYENIDEVSGKKTKENLINSEAIAYMSKKIGTIVTSAPVEYDLEEIKLGEVDEKSLREKFSKYNFNKFLEDMDGGNPIEAKEFTYEKLEEYPKLVEEIKKEKEFTFKVIYDGDRYIHSNAYKIAIKTKKSPTYIAEPDEDFVTNMKEIFEDEKILKNSFDIKEDLVLLAKLGIDGALPYDDIMLMHYLIDPSRSSYDMKTLSQSYLDYEVNNPEDLLGKGKKALKYEDLDFDKLGNFMASEINAIYDAKDKLVDKLNEYHMYDLYKEIEIELSKVLADMEIVGFVTDRKVLEELKEGIDADIDELTQEIYELSGSEFNINSTKQLGEVLFKDLELPVIKKTKTGFSTDASVLEKLRDKHQIIPKIERYRELFKLRSTYIEGLEKAIDYDGRIRSTFRQNIAATGRLSSQDPNLQNLPIKTDEGRLIRKAFKAEEGKILIDADYSQIELRILASLSGDEHMIDAFINVDDIHRKTASKVFHTPLEEVTKRQRSEAKAVNFGIIYGISDYGLSQNLNISRKEAKEYIDNYMASYPSIKEYMDSIVEKAKEDGYVETLFKRRRYVPEINSRNFNVRSFGQRVALNTPIQGTAADIIKIAMIETYKNLKKEKIDAKIILQIHDEIILEASKEDEDRAIEILRESMESAANLEVPLIVDIDTGDSMYESK</sequence>
<keyword evidence="8 16" id="KW-0227">DNA damage</keyword>
<dbReference type="SMART" id="SM00482">
    <property type="entry name" value="POLAc"/>
    <property type="match status" value="1"/>
</dbReference>
<dbReference type="InterPro" id="IPR018320">
    <property type="entry name" value="DNA_polymerase_1"/>
</dbReference>
<dbReference type="Gene3D" id="1.10.150.20">
    <property type="entry name" value="5' to 3' exonuclease, C-terminal subdomain"/>
    <property type="match status" value="2"/>
</dbReference>
<dbReference type="PRINTS" id="PR00868">
    <property type="entry name" value="DNAPOLI"/>
</dbReference>
<evidence type="ECO:0000256" key="9">
    <source>
        <dbReference type="ARBA" id="ARBA00022801"/>
    </source>
</evidence>
<dbReference type="SUPFAM" id="SSF53098">
    <property type="entry name" value="Ribonuclease H-like"/>
    <property type="match status" value="1"/>
</dbReference>
<evidence type="ECO:0000256" key="13">
    <source>
        <dbReference type="ARBA" id="ARBA00023204"/>
    </source>
</evidence>
<feature type="domain" description="5'-3' exonuclease" evidence="17">
    <location>
        <begin position="2"/>
        <end position="262"/>
    </location>
</feature>
<dbReference type="SUPFAM" id="SSF56672">
    <property type="entry name" value="DNA/RNA polymerases"/>
    <property type="match status" value="1"/>
</dbReference>
<dbReference type="CDD" id="cd09859">
    <property type="entry name" value="PIN_53EXO"/>
    <property type="match status" value="1"/>
</dbReference>
<dbReference type="InterPro" id="IPR054690">
    <property type="entry name" value="DNA_polI_exonuclease"/>
</dbReference>
<evidence type="ECO:0000256" key="12">
    <source>
        <dbReference type="ARBA" id="ARBA00023125"/>
    </source>
</evidence>
<dbReference type="InterPro" id="IPR020045">
    <property type="entry name" value="DNA_polI_H3TH"/>
</dbReference>
<evidence type="ECO:0000256" key="4">
    <source>
        <dbReference type="ARBA" id="ARBA00022679"/>
    </source>
</evidence>
<dbReference type="EC" id="2.7.7.7" evidence="2 15"/>
<name>F0GVQ5_9FIRM</name>
<keyword evidence="7" id="KW-0540">Nuclease</keyword>
<dbReference type="eggNOG" id="COG0749">
    <property type="taxonomic scope" value="Bacteria"/>
</dbReference>
<dbReference type="Gene3D" id="3.30.70.370">
    <property type="match status" value="1"/>
</dbReference>
<comment type="subunit">
    <text evidence="16">Single-chain monomer with multiple functions.</text>
</comment>
<dbReference type="InterPro" id="IPR019760">
    <property type="entry name" value="DNA-dir_DNA_pol_A_CS"/>
</dbReference>
<keyword evidence="13 16" id="KW-0234">DNA repair</keyword>
<dbReference type="InterPro" id="IPR008918">
    <property type="entry name" value="HhH2"/>
</dbReference>
<evidence type="ECO:0000256" key="1">
    <source>
        <dbReference type="ARBA" id="ARBA00007705"/>
    </source>
</evidence>
<dbReference type="Pfam" id="PF02739">
    <property type="entry name" value="5_3_exonuc_N"/>
    <property type="match status" value="1"/>
</dbReference>
<proteinExistence type="inferred from homology"/>
<comment type="catalytic activity">
    <reaction evidence="14 16">
        <text>DNA(n) + a 2'-deoxyribonucleoside 5'-triphosphate = DNA(n+1) + diphosphate</text>
        <dbReference type="Rhea" id="RHEA:22508"/>
        <dbReference type="Rhea" id="RHEA-COMP:17339"/>
        <dbReference type="Rhea" id="RHEA-COMP:17340"/>
        <dbReference type="ChEBI" id="CHEBI:33019"/>
        <dbReference type="ChEBI" id="CHEBI:61560"/>
        <dbReference type="ChEBI" id="CHEBI:173112"/>
        <dbReference type="EC" id="2.7.7.7"/>
    </reaction>
</comment>
<dbReference type="SMART" id="SM00279">
    <property type="entry name" value="HhH2"/>
    <property type="match status" value="1"/>
</dbReference>
<gene>
    <name evidence="16 19" type="primary">polA</name>
    <name evidence="19" type="ORF">HMPREF9290_1113</name>
</gene>
<protein>
    <recommendedName>
        <fullName evidence="3 15">DNA polymerase I</fullName>
        <ecNumber evidence="2 15">2.7.7.7</ecNumber>
    </recommendedName>
</protein>
<keyword evidence="9 16" id="KW-0378">Hydrolase</keyword>
<dbReference type="GO" id="GO:0006302">
    <property type="term" value="P:double-strand break repair"/>
    <property type="evidence" value="ECO:0007669"/>
    <property type="project" value="TreeGrafter"/>
</dbReference>
<evidence type="ECO:0000256" key="11">
    <source>
        <dbReference type="ARBA" id="ARBA00022932"/>
    </source>
</evidence>
<comment type="caution">
    <text evidence="19">The sequence shown here is derived from an EMBL/GenBank/DDBJ whole genome shotgun (WGS) entry which is preliminary data.</text>
</comment>
<dbReference type="FunFam" id="1.10.150.20:FF:000003">
    <property type="entry name" value="DNA polymerase I"/>
    <property type="match status" value="1"/>
</dbReference>
<evidence type="ECO:0000256" key="8">
    <source>
        <dbReference type="ARBA" id="ARBA00022763"/>
    </source>
</evidence>
<dbReference type="PANTHER" id="PTHR10133">
    <property type="entry name" value="DNA POLYMERASE I"/>
    <property type="match status" value="1"/>
</dbReference>
<dbReference type="InterPro" id="IPR036279">
    <property type="entry name" value="5-3_exonuclease_C_sf"/>
</dbReference>
<comment type="function">
    <text evidence="16">In addition to polymerase activity, this DNA polymerase exhibits 5'-3' exonuclease activity.</text>
</comment>
<evidence type="ECO:0000256" key="6">
    <source>
        <dbReference type="ARBA" id="ARBA00022705"/>
    </source>
</evidence>
<evidence type="ECO:0000259" key="17">
    <source>
        <dbReference type="SMART" id="SM00475"/>
    </source>
</evidence>
<evidence type="ECO:0000256" key="10">
    <source>
        <dbReference type="ARBA" id="ARBA00022839"/>
    </source>
</evidence>
<dbReference type="GO" id="GO:0003887">
    <property type="term" value="F:DNA-directed DNA polymerase activity"/>
    <property type="evidence" value="ECO:0007669"/>
    <property type="project" value="UniProtKB-UniRule"/>
</dbReference>
<evidence type="ECO:0000256" key="7">
    <source>
        <dbReference type="ARBA" id="ARBA00022722"/>
    </source>
</evidence>
<dbReference type="EMBL" id="AEXM01000017">
    <property type="protein sequence ID" value="EGC82102.1"/>
    <property type="molecule type" value="Genomic_DNA"/>
</dbReference>
<dbReference type="CDD" id="cd06140">
    <property type="entry name" value="DNA_polA_I_Bacillus_like_exo"/>
    <property type="match status" value="1"/>
</dbReference>
<keyword evidence="12 16" id="KW-0238">DNA-binding</keyword>
<dbReference type="PROSITE" id="PS00447">
    <property type="entry name" value="DNA_POLYMERASE_A"/>
    <property type="match status" value="1"/>
</dbReference>
<dbReference type="SUPFAM" id="SSF88723">
    <property type="entry name" value="PIN domain-like"/>
    <property type="match status" value="1"/>
</dbReference>
<evidence type="ECO:0000256" key="3">
    <source>
        <dbReference type="ARBA" id="ARBA00020311"/>
    </source>
</evidence>
<dbReference type="InterPro" id="IPR002298">
    <property type="entry name" value="DNA_polymerase_A"/>
</dbReference>
<dbReference type="SUPFAM" id="SSF47807">
    <property type="entry name" value="5' to 3' exonuclease, C-terminal subdomain"/>
    <property type="match status" value="1"/>
</dbReference>
<dbReference type="InterPro" id="IPR043502">
    <property type="entry name" value="DNA/RNA_pol_sf"/>
</dbReference>
<feature type="domain" description="DNA-directed DNA polymerase family A palm" evidence="18">
    <location>
        <begin position="636"/>
        <end position="842"/>
    </location>
</feature>
<evidence type="ECO:0000313" key="20">
    <source>
        <dbReference type="Proteomes" id="UP000005286"/>
    </source>
</evidence>
<dbReference type="Pfam" id="PF22619">
    <property type="entry name" value="DNA_polI_exo1"/>
    <property type="match status" value="1"/>
</dbReference>
<keyword evidence="11 16" id="KW-0239">DNA-directed DNA polymerase</keyword>
<dbReference type="InterPro" id="IPR001098">
    <property type="entry name" value="DNA-dir_DNA_pol_A_palm_dom"/>
</dbReference>
<dbReference type="RefSeq" id="WP_004834816.1">
    <property type="nucleotide sequence ID" value="NZ_AEXM01000017.1"/>
</dbReference>
<dbReference type="InterPro" id="IPR012337">
    <property type="entry name" value="RNaseH-like_sf"/>
</dbReference>
<dbReference type="InterPro" id="IPR020046">
    <property type="entry name" value="5-3_exonucl_a-hlix_arch_N"/>
</dbReference>
<dbReference type="InterPro" id="IPR029060">
    <property type="entry name" value="PIN-like_dom_sf"/>
</dbReference>
<keyword evidence="4 16" id="KW-0808">Transferase</keyword>
<dbReference type="FunFam" id="3.40.50.1010:FF:000001">
    <property type="entry name" value="DNA polymerase I"/>
    <property type="match status" value="1"/>
</dbReference>
<keyword evidence="6 16" id="KW-0235">DNA replication</keyword>
<accession>F0GVQ5</accession>
<dbReference type="GO" id="GO:0006261">
    <property type="term" value="P:DNA-templated DNA replication"/>
    <property type="evidence" value="ECO:0007669"/>
    <property type="project" value="UniProtKB-UniRule"/>
</dbReference>
<dbReference type="NCBIfam" id="NF004397">
    <property type="entry name" value="PRK05755.1"/>
    <property type="match status" value="1"/>
</dbReference>
<dbReference type="NCBIfam" id="TIGR00593">
    <property type="entry name" value="pola"/>
    <property type="match status" value="1"/>
</dbReference>
<dbReference type="Pfam" id="PF01367">
    <property type="entry name" value="5_3_exonuc"/>
    <property type="match status" value="1"/>
</dbReference>
<dbReference type="eggNOG" id="COG0258">
    <property type="taxonomic scope" value="Bacteria"/>
</dbReference>
<dbReference type="Gene3D" id="3.30.420.10">
    <property type="entry name" value="Ribonuclease H-like superfamily/Ribonuclease H"/>
    <property type="match status" value="1"/>
</dbReference>
<reference evidence="19 20" key="1">
    <citation type="submission" date="2011-01" db="EMBL/GenBank/DDBJ databases">
        <authorList>
            <person name="Durkin A.S."/>
            <person name="Madupu R."/>
            <person name="Torralba M."/>
            <person name="Gillis M."/>
            <person name="Methe B."/>
            <person name="Sutton G."/>
            <person name="Nelson K.E."/>
        </authorList>
    </citation>
    <scope>NUCLEOTIDE SEQUENCE [LARGE SCALE GENOMIC DNA]</scope>
    <source>
        <strain evidence="19 20">ACS-065-V-Col13</strain>
    </source>
</reference>
<dbReference type="InterPro" id="IPR002421">
    <property type="entry name" value="5-3_exonuclease"/>
</dbReference>
<dbReference type="PATRIC" id="fig|879305.3.peg.887"/>
<evidence type="ECO:0000256" key="2">
    <source>
        <dbReference type="ARBA" id="ARBA00012417"/>
    </source>
</evidence>
<dbReference type="CDD" id="cd08637">
    <property type="entry name" value="DNA_pol_A_pol_I_C"/>
    <property type="match status" value="1"/>
</dbReference>
<dbReference type="CDD" id="cd09898">
    <property type="entry name" value="H3TH_53EXO"/>
    <property type="match status" value="1"/>
</dbReference>
<organism evidence="19 20">
    <name type="scientific">Anaerococcus prevotii ACS-065-V-Col13</name>
    <dbReference type="NCBI Taxonomy" id="879305"/>
    <lineage>
        <taxon>Bacteria</taxon>
        <taxon>Bacillati</taxon>
        <taxon>Bacillota</taxon>
        <taxon>Tissierellia</taxon>
        <taxon>Tissierellales</taxon>
        <taxon>Peptoniphilaceae</taxon>
        <taxon>Anaerococcus</taxon>
    </lineage>
</organism>
<dbReference type="SMART" id="SM00475">
    <property type="entry name" value="53EXOc"/>
    <property type="match status" value="1"/>
</dbReference>
<dbReference type="GO" id="GO:0008409">
    <property type="term" value="F:5'-3' exonuclease activity"/>
    <property type="evidence" value="ECO:0007669"/>
    <property type="project" value="UniProtKB-UniRule"/>
</dbReference>
<dbReference type="InterPro" id="IPR036397">
    <property type="entry name" value="RNaseH_sf"/>
</dbReference>
<keyword evidence="10 16" id="KW-0269">Exonuclease</keyword>
<keyword evidence="5 16" id="KW-0548">Nucleotidyltransferase</keyword>
<dbReference type="Gene3D" id="1.20.1060.10">
    <property type="entry name" value="Taq DNA Polymerase, Chain T, domain 4"/>
    <property type="match status" value="1"/>
</dbReference>
<comment type="similarity">
    <text evidence="1 16">Belongs to the DNA polymerase type-A family.</text>
</comment>
<evidence type="ECO:0000256" key="14">
    <source>
        <dbReference type="ARBA" id="ARBA00049244"/>
    </source>
</evidence>
<evidence type="ECO:0000256" key="15">
    <source>
        <dbReference type="NCBIfam" id="TIGR00593"/>
    </source>
</evidence>